<keyword evidence="8" id="KW-1185">Reference proteome</keyword>
<sequence length="347" mass="39994">LFLEAHPIMTSICKKWYINSFKYFRRMYKAFYYSRPDQLDKCFYKYYGLNKLLNLLLKEKPDLILLTFPTPVMSVLTEQFNMNIPIATVMTDYRMHKNWITPYSARYYLATEDLKDEFASVGIPRETLKVTGIPISARFEDRIDREVWLTQHHLDPKAQTILMSAGAFGVSKGFEQMIQRIIDESPNAQVVMICGRNKELKRQLSKAFKGNRHVLILGYTNNMNEWMASSHLMITKPGGITISEALTQKVPMIFLNPAPGQELENALYFEQKAFGKIADTPSEAIDIVTHLTRHPNEINAMIQNMAEARQPNATQRLCQDLLDLLYNASQCETVYGKVPLYAKLLVK</sequence>
<keyword evidence="4" id="KW-0808">Transferase</keyword>
<dbReference type="InterPro" id="IPR050519">
    <property type="entry name" value="Glycosyltransf_28_UgtP"/>
</dbReference>
<comment type="caution">
    <text evidence="7">The sequence shown here is derived from an EMBL/GenBank/DDBJ whole genome shotgun (WGS) entry which is preliminary data.</text>
</comment>
<evidence type="ECO:0000256" key="3">
    <source>
        <dbReference type="ARBA" id="ARBA00022676"/>
    </source>
</evidence>
<proteinExistence type="inferred from homology"/>
<evidence type="ECO:0000313" key="8">
    <source>
        <dbReference type="Proteomes" id="UP001255050"/>
    </source>
</evidence>
<evidence type="ECO:0000259" key="5">
    <source>
        <dbReference type="Pfam" id="PF04101"/>
    </source>
</evidence>
<dbReference type="SUPFAM" id="SSF53756">
    <property type="entry name" value="UDP-Glycosyltransferase/glycogen phosphorylase"/>
    <property type="match status" value="1"/>
</dbReference>
<keyword evidence="3" id="KW-0328">Glycosyltransferase</keyword>
<feature type="domain" description="Diacylglycerol glucosyltransferase N-terminal" evidence="6">
    <location>
        <begin position="3"/>
        <end position="135"/>
    </location>
</feature>
<name>A0ABU1EY77_9STAP</name>
<evidence type="ECO:0000313" key="7">
    <source>
        <dbReference type="EMBL" id="MDR5603070.1"/>
    </source>
</evidence>
<dbReference type="PANTHER" id="PTHR43025:SF3">
    <property type="entry name" value="MONOGALACTOSYLDIACYLGLYCEROL SYNTHASE 1, CHLOROPLASTIC"/>
    <property type="match status" value="1"/>
</dbReference>
<dbReference type="Pfam" id="PF06925">
    <property type="entry name" value="MGDG_synth"/>
    <property type="match status" value="1"/>
</dbReference>
<feature type="non-terminal residue" evidence="7">
    <location>
        <position position="1"/>
    </location>
</feature>
<dbReference type="Gene3D" id="3.40.50.2000">
    <property type="entry name" value="Glycogen Phosphorylase B"/>
    <property type="match status" value="1"/>
</dbReference>
<comment type="subcellular location">
    <subcellularLocation>
        <location evidence="1">Membrane</location>
    </subcellularLocation>
</comment>
<evidence type="ECO:0000256" key="1">
    <source>
        <dbReference type="ARBA" id="ARBA00004370"/>
    </source>
</evidence>
<dbReference type="Proteomes" id="UP001255050">
    <property type="component" value="Unassembled WGS sequence"/>
</dbReference>
<accession>A0ABU1EY77</accession>
<reference evidence="7 8" key="1">
    <citation type="submission" date="2023-08" db="EMBL/GenBank/DDBJ databases">
        <title>Whole genome sequencing of Staphylococcus coagulans NN-2474.</title>
        <authorList>
            <person name="Kropotov V.S."/>
            <person name="Boriskina E.V."/>
            <person name="Gordinskaya N.A."/>
            <person name="Shkurkina I.S."/>
            <person name="Kryazhev D.V."/>
            <person name="Alekseeva A.E."/>
            <person name="Makhova M.A."/>
        </authorList>
    </citation>
    <scope>NUCLEOTIDE SEQUENCE [LARGE SCALE GENOMIC DNA]</scope>
    <source>
        <strain evidence="7 8">NN-2474</strain>
    </source>
</reference>
<organism evidence="7 8">
    <name type="scientific">Staphylococcus coagulans</name>
    <dbReference type="NCBI Taxonomy" id="74706"/>
    <lineage>
        <taxon>Bacteria</taxon>
        <taxon>Bacillati</taxon>
        <taxon>Bacillota</taxon>
        <taxon>Bacilli</taxon>
        <taxon>Bacillales</taxon>
        <taxon>Staphylococcaceae</taxon>
        <taxon>Staphylococcus</taxon>
    </lineage>
</organism>
<evidence type="ECO:0000259" key="6">
    <source>
        <dbReference type="Pfam" id="PF06925"/>
    </source>
</evidence>
<evidence type="ECO:0000256" key="4">
    <source>
        <dbReference type="ARBA" id="ARBA00022679"/>
    </source>
</evidence>
<dbReference type="NCBIfam" id="NF010134">
    <property type="entry name" value="PRK13608.1"/>
    <property type="match status" value="1"/>
</dbReference>
<dbReference type="Pfam" id="PF04101">
    <property type="entry name" value="Glyco_tran_28_C"/>
    <property type="match status" value="1"/>
</dbReference>
<comment type="similarity">
    <text evidence="2">Belongs to the glycosyltransferase 28 family.</text>
</comment>
<dbReference type="RefSeq" id="WP_309551327.1">
    <property type="nucleotide sequence ID" value="NZ_JAVJGV010000025.1"/>
</dbReference>
<dbReference type="EMBL" id="JAVJGV010000025">
    <property type="protein sequence ID" value="MDR5603070.1"/>
    <property type="molecule type" value="Genomic_DNA"/>
</dbReference>
<dbReference type="InterPro" id="IPR009695">
    <property type="entry name" value="Diacylglyc_glucosyltr_N"/>
</dbReference>
<feature type="domain" description="Glycosyl transferase family 28 C-terminal" evidence="5">
    <location>
        <begin position="183"/>
        <end position="313"/>
    </location>
</feature>
<gene>
    <name evidence="7" type="ORF">RCO12_06405</name>
</gene>
<dbReference type="InterPro" id="IPR007235">
    <property type="entry name" value="Glyco_trans_28_C"/>
</dbReference>
<protein>
    <submittedName>
        <fullName evidence="7">Diglucosyl diacylglycerol synthase</fullName>
    </submittedName>
</protein>
<evidence type="ECO:0000256" key="2">
    <source>
        <dbReference type="ARBA" id="ARBA00006962"/>
    </source>
</evidence>
<dbReference type="PANTHER" id="PTHR43025">
    <property type="entry name" value="MONOGALACTOSYLDIACYLGLYCEROL SYNTHASE"/>
    <property type="match status" value="1"/>
</dbReference>